<dbReference type="Pfam" id="PF08532">
    <property type="entry name" value="Glyco_hydro_42M"/>
    <property type="match status" value="1"/>
</dbReference>
<dbReference type="EMBL" id="CP017830">
    <property type="protein sequence ID" value="AOZ94958.1"/>
    <property type="molecule type" value="Genomic_DNA"/>
</dbReference>
<feature type="binding site" evidence="9">
    <location>
        <position position="158"/>
    </location>
    <ligand>
        <name>Zn(2+)</name>
        <dbReference type="ChEBI" id="CHEBI:29105"/>
    </ligand>
</feature>
<dbReference type="PANTHER" id="PTHR36447">
    <property type="entry name" value="BETA-GALACTOSIDASE GANA"/>
    <property type="match status" value="1"/>
</dbReference>
<dbReference type="Gene3D" id="2.60.40.1180">
    <property type="entry name" value="Golgi alpha-mannosidase II"/>
    <property type="match status" value="1"/>
</dbReference>
<dbReference type="InterPro" id="IPR017853">
    <property type="entry name" value="GH"/>
</dbReference>
<dbReference type="InterPro" id="IPR003476">
    <property type="entry name" value="Glyco_hydro_42"/>
</dbReference>
<feature type="domain" description="Beta-galactosidase trimerisation" evidence="11">
    <location>
        <begin position="400"/>
        <end position="604"/>
    </location>
</feature>
<organism evidence="13 14">
    <name type="scientific">Butyrivibrio hungatei</name>
    <dbReference type="NCBI Taxonomy" id="185008"/>
    <lineage>
        <taxon>Bacteria</taxon>
        <taxon>Bacillati</taxon>
        <taxon>Bacillota</taxon>
        <taxon>Clostridia</taxon>
        <taxon>Lachnospirales</taxon>
        <taxon>Lachnospiraceae</taxon>
        <taxon>Butyrivibrio</taxon>
    </lineage>
</organism>
<feature type="binding site" evidence="9">
    <location>
        <position position="161"/>
    </location>
    <ligand>
        <name>Zn(2+)</name>
        <dbReference type="ChEBI" id="CHEBI:29105"/>
    </ligand>
</feature>
<dbReference type="Gene3D" id="3.20.20.80">
    <property type="entry name" value="Glycosidases"/>
    <property type="match status" value="1"/>
</dbReference>
<keyword evidence="9" id="KW-0862">Zinc</keyword>
<comment type="similarity">
    <text evidence="2 6">Belongs to the glycosyl hydrolase 42 family.</text>
</comment>
<feature type="binding site" evidence="8">
    <location>
        <position position="112"/>
    </location>
    <ligand>
        <name>substrate</name>
    </ligand>
</feature>
<evidence type="ECO:0000259" key="11">
    <source>
        <dbReference type="Pfam" id="PF08532"/>
    </source>
</evidence>
<evidence type="ECO:0000259" key="12">
    <source>
        <dbReference type="Pfam" id="PF08533"/>
    </source>
</evidence>
<dbReference type="CDD" id="cd03143">
    <property type="entry name" value="A4_beta-galactosidase_middle_domain"/>
    <property type="match status" value="1"/>
</dbReference>
<dbReference type="GO" id="GO:0009341">
    <property type="term" value="C:beta-galactosidase complex"/>
    <property type="evidence" value="ECO:0007669"/>
    <property type="project" value="InterPro"/>
</dbReference>
<evidence type="ECO:0000256" key="7">
    <source>
        <dbReference type="PIRSR" id="PIRSR001084-1"/>
    </source>
</evidence>
<evidence type="ECO:0000259" key="10">
    <source>
        <dbReference type="Pfam" id="PF02449"/>
    </source>
</evidence>
<keyword evidence="9" id="KW-0479">Metal-binding</keyword>
<feature type="active site" description="Nucleophile" evidence="7">
    <location>
        <position position="310"/>
    </location>
</feature>
<dbReference type="RefSeq" id="WP_071174790.1">
    <property type="nucleotide sequence ID" value="NZ_CP017830.1"/>
</dbReference>
<dbReference type="Gene3D" id="3.40.50.880">
    <property type="match status" value="1"/>
</dbReference>
<proteinExistence type="inferred from homology"/>
<feature type="binding site" evidence="9">
    <location>
        <position position="116"/>
    </location>
    <ligand>
        <name>Zn(2+)</name>
        <dbReference type="ChEBI" id="CHEBI:29105"/>
    </ligand>
</feature>
<feature type="domain" description="Beta-galactosidase C-terminal" evidence="12">
    <location>
        <begin position="613"/>
        <end position="660"/>
    </location>
</feature>
<feature type="active site" description="Proton donor" evidence="7">
    <location>
        <position position="151"/>
    </location>
</feature>
<dbReference type="InterPro" id="IPR029062">
    <property type="entry name" value="Class_I_gatase-like"/>
</dbReference>
<dbReference type="EC" id="3.2.1.23" evidence="3 6"/>
<dbReference type="SUPFAM" id="SSF51445">
    <property type="entry name" value="(Trans)glycosidases"/>
    <property type="match status" value="1"/>
</dbReference>
<dbReference type="GO" id="GO:0006012">
    <property type="term" value="P:galactose metabolic process"/>
    <property type="evidence" value="ECO:0007669"/>
    <property type="project" value="InterPro"/>
</dbReference>
<dbReference type="InterPro" id="IPR013529">
    <property type="entry name" value="Glyco_hydro_42_N"/>
</dbReference>
<dbReference type="InterPro" id="IPR013739">
    <property type="entry name" value="Beta_galactosidase_C"/>
</dbReference>
<dbReference type="KEGG" id="bhu:bhn_III010"/>
<feature type="domain" description="Glycoside hydrolase family 42 N-terminal" evidence="10">
    <location>
        <begin position="15"/>
        <end position="388"/>
    </location>
</feature>
<accession>A0A1D9NX51</accession>
<name>A0A1D9NX51_9FIRM</name>
<dbReference type="InterPro" id="IPR013780">
    <property type="entry name" value="Glyco_hydro_b"/>
</dbReference>
<dbReference type="PIRSF" id="PIRSF001084">
    <property type="entry name" value="B-galactosidase"/>
    <property type="match status" value="1"/>
</dbReference>
<dbReference type="Proteomes" id="UP000179284">
    <property type="component" value="Chromosome II"/>
</dbReference>
<dbReference type="OrthoDB" id="9800974at2"/>
<protein>
    <recommendedName>
        <fullName evidence="3 6">Beta-galactosidase</fullName>
        <shortName evidence="6">Beta-gal</shortName>
        <ecNumber evidence="3 6">3.2.1.23</ecNumber>
    </recommendedName>
</protein>
<reference evidence="14" key="1">
    <citation type="submission" date="2016-10" db="EMBL/GenBank/DDBJ databases">
        <title>The complete genome sequence of the rumen bacterium Butyrivibrio hungatei MB2003.</title>
        <authorList>
            <person name="Palevich N."/>
            <person name="Kelly W.J."/>
            <person name="Leahy S.C."/>
            <person name="Altermann E."/>
            <person name="Rakonjac J."/>
            <person name="Attwood G.T."/>
        </authorList>
    </citation>
    <scope>NUCLEOTIDE SEQUENCE [LARGE SCALE GENOMIC DNA]</scope>
    <source>
        <strain evidence="14">MB2003</strain>
    </source>
</reference>
<evidence type="ECO:0000256" key="1">
    <source>
        <dbReference type="ARBA" id="ARBA00001412"/>
    </source>
</evidence>
<evidence type="ECO:0000256" key="9">
    <source>
        <dbReference type="PIRSR" id="PIRSR001084-3"/>
    </source>
</evidence>
<evidence type="ECO:0000256" key="2">
    <source>
        <dbReference type="ARBA" id="ARBA00005940"/>
    </source>
</evidence>
<dbReference type="GO" id="GO:0046872">
    <property type="term" value="F:metal ion binding"/>
    <property type="evidence" value="ECO:0007669"/>
    <property type="project" value="UniProtKB-KW"/>
</dbReference>
<evidence type="ECO:0000256" key="6">
    <source>
        <dbReference type="PIRNR" id="PIRNR001084"/>
    </source>
</evidence>
<evidence type="ECO:0000256" key="8">
    <source>
        <dbReference type="PIRSR" id="PIRSR001084-2"/>
    </source>
</evidence>
<dbReference type="AlphaFoldDB" id="A0A1D9NX51"/>
<dbReference type="InterPro" id="IPR013738">
    <property type="entry name" value="Beta_galactosidase_Trimer"/>
</dbReference>
<dbReference type="Pfam" id="PF02449">
    <property type="entry name" value="Glyco_hydro_42"/>
    <property type="match status" value="1"/>
</dbReference>
<evidence type="ECO:0000313" key="14">
    <source>
        <dbReference type="Proteomes" id="UP000179284"/>
    </source>
</evidence>
<gene>
    <name evidence="13" type="ORF">bhn_III010</name>
</gene>
<dbReference type="SUPFAM" id="SSF52317">
    <property type="entry name" value="Class I glutamine amidotransferase-like"/>
    <property type="match status" value="1"/>
</dbReference>
<keyword evidence="5 6" id="KW-0326">Glycosidase</keyword>
<keyword evidence="14" id="KW-1185">Reference proteome</keyword>
<sequence>MVESSKVQKILYGGDYNPEQWPEDIWEEDMRLFKEAHIDIVTLNVFSWAQLQPSEDTYDFSKLDKIMELVQKNGLKVCMATSTAAHPAWMARKYPDILRTEKNGVKRKFGSRHNSCPNSPTYRKYASKLVEKLAERYKDYDNIVCWHISNEFGGECYCENCEKRFRSWVKDKYKTIEEVNRAWNMAFWGHTLYDFEDIVTPDLRSEEFEWDGIRTNFQGISLDYARFNSDSLLECFLLEKEILKKYTPDIPVTTNLMGMYKPLDYQKWAEYMDFVSWDNYPTYNAKPYEPALSHDLMRGCKNGKPFALMEQTPGVTNWHLYCSLKRPGVMRLYSYQAMAHGADTVMFFQMRRSIGACEKYHSAVIDHVGTSDTRVFREVSALGKELETIGSSILGARSKAEIAIVFDWDNWRAIDWSAGPSRLLNYCDQIKKYYYALWRNHYPVDIISVKDDLSKYKLVIAPMLYMCKKGYDQTIRSFVENGGTFVTTTFSGYVDDNDLVVTGGYPGKLKDILGIWVEELDALPPEEANSFIYKGTEYPAQVLCDVLHLRSANELAKYEKDFYAGAPVITVNAFGAGKAYYFATQSNDDFYKEFLSDICSECGVQPLLKCDEDLEVTERSNSNGDFLFVLNHSQEKKEFVLPYDACNLVTGTEYFKGKEIKISGKDAMILIKK</sequence>
<feature type="binding site" evidence="9">
    <location>
        <position position="156"/>
    </location>
    <ligand>
        <name>Zn(2+)</name>
        <dbReference type="ChEBI" id="CHEBI:29105"/>
    </ligand>
</feature>
<dbReference type="GO" id="GO:0004565">
    <property type="term" value="F:beta-galactosidase activity"/>
    <property type="evidence" value="ECO:0007669"/>
    <property type="project" value="UniProtKB-EC"/>
</dbReference>
<dbReference type="PANTHER" id="PTHR36447:SF1">
    <property type="entry name" value="BETA-GALACTOSIDASE GANA"/>
    <property type="match status" value="1"/>
</dbReference>
<feature type="binding site" evidence="8">
    <location>
        <position position="150"/>
    </location>
    <ligand>
        <name>substrate</name>
    </ligand>
</feature>
<feature type="binding site" evidence="8">
    <location>
        <position position="318"/>
    </location>
    <ligand>
        <name>substrate</name>
    </ligand>
</feature>
<keyword evidence="4 6" id="KW-0378">Hydrolase</keyword>
<comment type="catalytic activity">
    <reaction evidence="1 6">
        <text>Hydrolysis of terminal non-reducing beta-D-galactose residues in beta-D-galactosides.</text>
        <dbReference type="EC" id="3.2.1.23"/>
    </reaction>
</comment>
<evidence type="ECO:0000256" key="3">
    <source>
        <dbReference type="ARBA" id="ARBA00012756"/>
    </source>
</evidence>
<evidence type="ECO:0000313" key="13">
    <source>
        <dbReference type="EMBL" id="AOZ94958.1"/>
    </source>
</evidence>
<dbReference type="Pfam" id="PF08533">
    <property type="entry name" value="Glyco_hydro_42C"/>
    <property type="match status" value="1"/>
</dbReference>
<evidence type="ECO:0000256" key="5">
    <source>
        <dbReference type="ARBA" id="ARBA00023295"/>
    </source>
</evidence>
<evidence type="ECO:0000256" key="4">
    <source>
        <dbReference type="ARBA" id="ARBA00022801"/>
    </source>
</evidence>